<dbReference type="PROSITE" id="PS50112">
    <property type="entry name" value="PAS"/>
    <property type="match status" value="1"/>
</dbReference>
<dbReference type="SMART" id="SM00331">
    <property type="entry name" value="PP2C_SIG"/>
    <property type="match status" value="1"/>
</dbReference>
<protein>
    <submittedName>
        <fullName evidence="4">Phosphoserine phosphatase RsbU</fullName>
    </submittedName>
</protein>
<dbReference type="PANTHER" id="PTHR43156:SF2">
    <property type="entry name" value="STAGE II SPORULATION PROTEIN E"/>
    <property type="match status" value="1"/>
</dbReference>
<proteinExistence type="predicted"/>
<dbReference type="SUPFAM" id="SSF55785">
    <property type="entry name" value="PYP-like sensor domain (PAS domain)"/>
    <property type="match status" value="1"/>
</dbReference>
<gene>
    <name evidence="4" type="primary">rsbU_2</name>
    <name evidence="4" type="ORF">PDESU_05946</name>
</gene>
<dbReference type="InterPro" id="IPR001932">
    <property type="entry name" value="PPM-type_phosphatase-like_dom"/>
</dbReference>
<evidence type="ECO:0000259" key="2">
    <source>
        <dbReference type="PROSITE" id="PS50112"/>
    </source>
</evidence>
<sequence length="404" mass="44606">MPDNLHDTGFLLQNLMEHMTDNIYFKDRQSRFIMVNRAFCEWTGLDCGAVVGKTDFDLFASEHAQQAYADEQRIIETGQPLIGIEEKETWEDGHITWVSTTKMPLKNSDGETIGTFGVSRNITDHKEAELKANYYSEQIRRIKEEMEEDVRMAGELQKTFFPRHYPCFPEGVAPGQSGVGFFHHYHASGLVSGDFCTVRRLSESESGIFLCDVMGHGVRAALGTALICAMVEEISGEAQNPGDFLARMNELLLPIMRQEDMFLYATACYAVFDARSGLLRIANAGHPIPLHSRGGEGGVGWLFGDESVRGPALAIAEGAEYETFDIQLGVGDSVVMYTDGLYEVEDASGEEFGEQRLLAAAQRLAGQSLEALFPALVAEASAYAGGKLDDDVCLVGLHYRKPMQ</sequence>
<feature type="domain" description="PAC" evidence="3">
    <location>
        <begin position="82"/>
        <end position="134"/>
    </location>
</feature>
<evidence type="ECO:0000313" key="4">
    <source>
        <dbReference type="EMBL" id="VGO17350.1"/>
    </source>
</evidence>
<dbReference type="PROSITE" id="PS50113">
    <property type="entry name" value="PAC"/>
    <property type="match status" value="1"/>
</dbReference>
<organism evidence="4 5">
    <name type="scientific">Pontiella desulfatans</name>
    <dbReference type="NCBI Taxonomy" id="2750659"/>
    <lineage>
        <taxon>Bacteria</taxon>
        <taxon>Pseudomonadati</taxon>
        <taxon>Kiritimatiellota</taxon>
        <taxon>Kiritimatiellia</taxon>
        <taxon>Kiritimatiellales</taxon>
        <taxon>Pontiellaceae</taxon>
        <taxon>Pontiella</taxon>
    </lineage>
</organism>
<dbReference type="Gene3D" id="3.60.40.10">
    <property type="entry name" value="PPM-type phosphatase domain"/>
    <property type="match status" value="1"/>
</dbReference>
<dbReference type="EMBL" id="CAAHFG010000004">
    <property type="protein sequence ID" value="VGO17350.1"/>
    <property type="molecule type" value="Genomic_DNA"/>
</dbReference>
<evidence type="ECO:0000259" key="3">
    <source>
        <dbReference type="PROSITE" id="PS50113"/>
    </source>
</evidence>
<keyword evidence="5" id="KW-1185">Reference proteome</keyword>
<dbReference type="SMART" id="SM00091">
    <property type="entry name" value="PAS"/>
    <property type="match status" value="1"/>
</dbReference>
<dbReference type="InterPro" id="IPR036457">
    <property type="entry name" value="PPM-type-like_dom_sf"/>
</dbReference>
<dbReference type="AlphaFoldDB" id="A0A6C2UB79"/>
<dbReference type="CDD" id="cd00130">
    <property type="entry name" value="PAS"/>
    <property type="match status" value="1"/>
</dbReference>
<reference evidence="4 5" key="1">
    <citation type="submission" date="2019-04" db="EMBL/GenBank/DDBJ databases">
        <authorList>
            <person name="Van Vliet M D."/>
        </authorList>
    </citation>
    <scope>NUCLEOTIDE SEQUENCE [LARGE SCALE GENOMIC DNA]</scope>
    <source>
        <strain evidence="4 5">F1</strain>
    </source>
</reference>
<dbReference type="Pfam" id="PF07228">
    <property type="entry name" value="SpoIIE"/>
    <property type="match status" value="1"/>
</dbReference>
<dbReference type="InterPro" id="IPR000014">
    <property type="entry name" value="PAS"/>
</dbReference>
<dbReference type="Pfam" id="PF08448">
    <property type="entry name" value="PAS_4"/>
    <property type="match status" value="1"/>
</dbReference>
<dbReference type="SUPFAM" id="SSF81606">
    <property type="entry name" value="PP2C-like"/>
    <property type="match status" value="1"/>
</dbReference>
<dbReference type="Proteomes" id="UP000366872">
    <property type="component" value="Unassembled WGS sequence"/>
</dbReference>
<dbReference type="RefSeq" id="WP_136082831.1">
    <property type="nucleotide sequence ID" value="NZ_CAAHFG010000004.1"/>
</dbReference>
<feature type="domain" description="PAS" evidence="2">
    <location>
        <begin position="12"/>
        <end position="78"/>
    </location>
</feature>
<dbReference type="InterPro" id="IPR013656">
    <property type="entry name" value="PAS_4"/>
</dbReference>
<keyword evidence="1" id="KW-0378">Hydrolase</keyword>
<dbReference type="InterPro" id="IPR000700">
    <property type="entry name" value="PAS-assoc_C"/>
</dbReference>
<evidence type="ECO:0000313" key="5">
    <source>
        <dbReference type="Proteomes" id="UP000366872"/>
    </source>
</evidence>
<evidence type="ECO:0000256" key="1">
    <source>
        <dbReference type="ARBA" id="ARBA00022801"/>
    </source>
</evidence>
<dbReference type="NCBIfam" id="TIGR00229">
    <property type="entry name" value="sensory_box"/>
    <property type="match status" value="1"/>
</dbReference>
<dbReference type="PANTHER" id="PTHR43156">
    <property type="entry name" value="STAGE II SPORULATION PROTEIN E-RELATED"/>
    <property type="match status" value="1"/>
</dbReference>
<dbReference type="GO" id="GO:0016791">
    <property type="term" value="F:phosphatase activity"/>
    <property type="evidence" value="ECO:0007669"/>
    <property type="project" value="TreeGrafter"/>
</dbReference>
<dbReference type="Gene3D" id="3.30.450.20">
    <property type="entry name" value="PAS domain"/>
    <property type="match status" value="1"/>
</dbReference>
<dbReference type="InterPro" id="IPR052016">
    <property type="entry name" value="Bact_Sigma-Reg"/>
</dbReference>
<name>A0A6C2UB79_PONDE</name>
<accession>A0A6C2UB79</accession>
<dbReference type="InterPro" id="IPR035965">
    <property type="entry name" value="PAS-like_dom_sf"/>
</dbReference>